<organism evidence="4 5">
    <name type="scientific">Saccoglossus kowalevskii</name>
    <name type="common">Acorn worm</name>
    <dbReference type="NCBI Taxonomy" id="10224"/>
    <lineage>
        <taxon>Eukaryota</taxon>
        <taxon>Metazoa</taxon>
        <taxon>Hemichordata</taxon>
        <taxon>Enteropneusta</taxon>
        <taxon>Harrimaniidae</taxon>
        <taxon>Saccoglossus</taxon>
    </lineage>
</organism>
<dbReference type="Proteomes" id="UP000694865">
    <property type="component" value="Unplaced"/>
</dbReference>
<evidence type="ECO:0000313" key="5">
    <source>
        <dbReference type="RefSeq" id="XP_006811687.1"/>
    </source>
</evidence>
<gene>
    <name evidence="5" type="primary">LOC102809926</name>
</gene>
<dbReference type="InterPro" id="IPR011021">
    <property type="entry name" value="Arrestin-like_N"/>
</dbReference>
<dbReference type="InterPro" id="IPR014756">
    <property type="entry name" value="Ig_E-set"/>
</dbReference>
<dbReference type="Gene3D" id="2.60.40.640">
    <property type="match status" value="2"/>
</dbReference>
<accession>A0ABM0LV96</accession>
<feature type="compositionally biased region" description="Polar residues" evidence="2">
    <location>
        <begin position="422"/>
        <end position="434"/>
    </location>
</feature>
<feature type="compositionally biased region" description="Low complexity" evidence="2">
    <location>
        <begin position="406"/>
        <end position="421"/>
    </location>
</feature>
<evidence type="ECO:0000256" key="2">
    <source>
        <dbReference type="SAM" id="MobiDB-lite"/>
    </source>
</evidence>
<feature type="region of interest" description="Disordered" evidence="2">
    <location>
        <begin position="389"/>
        <end position="434"/>
    </location>
</feature>
<dbReference type="PANTHER" id="PTHR11188">
    <property type="entry name" value="ARRESTIN DOMAIN CONTAINING PROTEIN"/>
    <property type="match status" value="1"/>
</dbReference>
<dbReference type="Pfam" id="PF00339">
    <property type="entry name" value="Arrestin_N"/>
    <property type="match status" value="1"/>
</dbReference>
<evidence type="ECO:0000256" key="1">
    <source>
        <dbReference type="ARBA" id="ARBA00005298"/>
    </source>
</evidence>
<name>A0ABM0LV96_SACKO</name>
<dbReference type="GeneID" id="102809926"/>
<evidence type="ECO:0000313" key="4">
    <source>
        <dbReference type="Proteomes" id="UP000694865"/>
    </source>
</evidence>
<feature type="domain" description="Arrestin C-terminal-like" evidence="3">
    <location>
        <begin position="169"/>
        <end position="300"/>
    </location>
</feature>
<dbReference type="InterPro" id="IPR050357">
    <property type="entry name" value="Arrestin_domain-protein"/>
</dbReference>
<dbReference type="InterPro" id="IPR014752">
    <property type="entry name" value="Arrestin-like_C"/>
</dbReference>
<proteinExistence type="inferred from homology"/>
<dbReference type="Pfam" id="PF02752">
    <property type="entry name" value="Arrestin_C"/>
    <property type="match status" value="1"/>
</dbReference>
<dbReference type="InterPro" id="IPR011022">
    <property type="entry name" value="Arrestin_C-like"/>
</dbReference>
<dbReference type="SMART" id="SM01017">
    <property type="entry name" value="Arrestin_C"/>
    <property type="match status" value="1"/>
</dbReference>
<keyword evidence="4" id="KW-1185">Reference proteome</keyword>
<reference evidence="5" key="1">
    <citation type="submission" date="2025-08" db="UniProtKB">
        <authorList>
            <consortium name="RefSeq"/>
        </authorList>
    </citation>
    <scope>IDENTIFICATION</scope>
    <source>
        <tissue evidence="5">Testes</tissue>
    </source>
</reference>
<evidence type="ECO:0000259" key="3">
    <source>
        <dbReference type="SMART" id="SM01017"/>
    </source>
</evidence>
<dbReference type="PANTHER" id="PTHR11188:SF176">
    <property type="entry name" value="ARRESTIN DOMAIN-CONTAINING PROTEIN 1"/>
    <property type="match status" value="1"/>
</dbReference>
<dbReference type="SUPFAM" id="SSF81296">
    <property type="entry name" value="E set domains"/>
    <property type="match status" value="2"/>
</dbReference>
<comment type="similarity">
    <text evidence="1">Belongs to the arrestin family.</text>
</comment>
<sequence>MGKLEAFGILFTGDRSVYNSGEYITGEVIVELNDSMKMTGIHLVIHGVAIVNWVEGYDRESHDRRKTQSYHHRSMETYIEEKITLFGKGENDHRDNDNPVLPAGIHSFPFEYRIPDKPLPCSYEGKFGFVRYYMKATIHKPWKFDHTTKRAFSILGEPYDINLDEDALRTGPITVEVQTDRTSYCAGENILISAEINNMSNRKMEMTTATLRQSVTFRAKLKSRTPTEEIIMIRGEAIPPRSSDKWDNEILEIPALPPSQLRHCRIIDISYDVEFTVFISGMHYKNITMHLPIKIGNVQLRTALQQQPVCAVATPIDIKEPEGEQIADTRRVDEVQPILQEQSYADCHKGARSIKDENDSDYVMGNLNFTPVYLVYKFIKNTKDAVERRRSSELNRHRGSHGDGSGAAVAAASADSNESASNMNVTSGEIQTNV</sequence>
<dbReference type="RefSeq" id="XP_006811687.1">
    <property type="nucleotide sequence ID" value="XM_006811624.1"/>
</dbReference>
<protein>
    <submittedName>
        <fullName evidence="5">Arrestin domain-containing protein 3-like</fullName>
    </submittedName>
</protein>